<gene>
    <name evidence="1" type="ORF">ABT58_04355</name>
</gene>
<protein>
    <submittedName>
        <fullName evidence="1">Uncharacterized protein</fullName>
    </submittedName>
</protein>
<proteinExistence type="predicted"/>
<keyword evidence="2" id="KW-1185">Reference proteome</keyword>
<sequence length="141" mass="16360">MNVFMTKLSAYLSANKFKIITLLLILNAVLMVASHQTGTQYFGRVEAFGHQWTTHTEQNRDNLVTKNTFTKLNAPQDMNSKNIDFYYTFTRLSDNEYMSQGDHEHVPVRHNRVFYLDDTCSLVFSGPTNPHLKNTSLRCEY</sequence>
<accession>A0A0J1JIC4</accession>
<evidence type="ECO:0000313" key="2">
    <source>
        <dbReference type="Proteomes" id="UP000036426"/>
    </source>
</evidence>
<organism evidence="1 2">
    <name type="scientific">Photobacterium aphoticum</name>
    <dbReference type="NCBI Taxonomy" id="754436"/>
    <lineage>
        <taxon>Bacteria</taxon>
        <taxon>Pseudomonadati</taxon>
        <taxon>Pseudomonadota</taxon>
        <taxon>Gammaproteobacteria</taxon>
        <taxon>Vibrionales</taxon>
        <taxon>Vibrionaceae</taxon>
        <taxon>Photobacterium</taxon>
    </lineage>
</organism>
<dbReference type="EMBL" id="LDOV01000010">
    <property type="protein sequence ID" value="KLV01692.1"/>
    <property type="molecule type" value="Genomic_DNA"/>
</dbReference>
<reference evidence="1 2" key="1">
    <citation type="submission" date="2015-05" db="EMBL/GenBank/DDBJ databases">
        <title>Photobacterium galathea sp. nov.</title>
        <authorList>
            <person name="Machado H."/>
            <person name="Gram L."/>
        </authorList>
    </citation>
    <scope>NUCLEOTIDE SEQUENCE [LARGE SCALE GENOMIC DNA]</scope>
    <source>
        <strain evidence="1 2">DSM 25995</strain>
    </source>
</reference>
<dbReference type="AlphaFoldDB" id="A0A0J1JIC4"/>
<evidence type="ECO:0000313" key="1">
    <source>
        <dbReference type="EMBL" id="KLV01692.1"/>
    </source>
</evidence>
<dbReference type="Proteomes" id="UP000036426">
    <property type="component" value="Unassembled WGS sequence"/>
</dbReference>
<name>A0A0J1JIC4_9GAMM</name>
<comment type="caution">
    <text evidence="1">The sequence shown here is derived from an EMBL/GenBank/DDBJ whole genome shotgun (WGS) entry which is preliminary data.</text>
</comment>
<dbReference type="PATRIC" id="fig|754436.4.peg.929"/>